<feature type="domain" description="Histidine kinase" evidence="15">
    <location>
        <begin position="347"/>
        <end position="569"/>
    </location>
</feature>
<evidence type="ECO:0000256" key="2">
    <source>
        <dbReference type="ARBA" id="ARBA00004651"/>
    </source>
</evidence>
<evidence type="ECO:0000256" key="8">
    <source>
        <dbReference type="ARBA" id="ARBA00022741"/>
    </source>
</evidence>
<gene>
    <name evidence="17" type="ORF">ETD83_20395</name>
</gene>
<dbReference type="PRINTS" id="PR00344">
    <property type="entry name" value="BCTRLSENSOR"/>
</dbReference>
<keyword evidence="7 14" id="KW-0812">Transmembrane</keyword>
<evidence type="ECO:0000256" key="9">
    <source>
        <dbReference type="ARBA" id="ARBA00022777"/>
    </source>
</evidence>
<evidence type="ECO:0000313" key="17">
    <source>
        <dbReference type="EMBL" id="TMQ97200.1"/>
    </source>
</evidence>
<dbReference type="PROSITE" id="PS50109">
    <property type="entry name" value="HIS_KIN"/>
    <property type="match status" value="1"/>
</dbReference>
<dbReference type="SUPFAM" id="SSF103190">
    <property type="entry name" value="Sensory domain-like"/>
    <property type="match status" value="1"/>
</dbReference>
<evidence type="ECO:0000256" key="3">
    <source>
        <dbReference type="ARBA" id="ARBA00012438"/>
    </source>
</evidence>
<keyword evidence="11 14" id="KW-1133">Transmembrane helix</keyword>
<organism evidence="17 18">
    <name type="scientific">Actinomadura soli</name>
    <dbReference type="NCBI Taxonomy" id="2508997"/>
    <lineage>
        <taxon>Bacteria</taxon>
        <taxon>Bacillati</taxon>
        <taxon>Actinomycetota</taxon>
        <taxon>Actinomycetes</taxon>
        <taxon>Streptosporangiales</taxon>
        <taxon>Thermomonosporaceae</taxon>
        <taxon>Actinomadura</taxon>
    </lineage>
</organism>
<keyword evidence="12" id="KW-0902">Two-component regulatory system</keyword>
<evidence type="ECO:0000256" key="11">
    <source>
        <dbReference type="ARBA" id="ARBA00022989"/>
    </source>
</evidence>
<dbReference type="Pfam" id="PF13188">
    <property type="entry name" value="PAS_8"/>
    <property type="match status" value="1"/>
</dbReference>
<dbReference type="GO" id="GO:0005886">
    <property type="term" value="C:plasma membrane"/>
    <property type="evidence" value="ECO:0007669"/>
    <property type="project" value="UniProtKB-SubCell"/>
</dbReference>
<keyword evidence="10" id="KW-0067">ATP-binding</keyword>
<evidence type="ECO:0000256" key="14">
    <source>
        <dbReference type="SAM" id="Phobius"/>
    </source>
</evidence>
<dbReference type="InterPro" id="IPR029151">
    <property type="entry name" value="Sensor-like_sf"/>
</dbReference>
<evidence type="ECO:0000259" key="15">
    <source>
        <dbReference type="PROSITE" id="PS50109"/>
    </source>
</evidence>
<evidence type="ECO:0000256" key="4">
    <source>
        <dbReference type="ARBA" id="ARBA00022475"/>
    </source>
</evidence>
<dbReference type="InterPro" id="IPR004358">
    <property type="entry name" value="Sig_transdc_His_kin-like_C"/>
</dbReference>
<keyword evidence="9 17" id="KW-0418">Kinase</keyword>
<keyword evidence="5" id="KW-0597">Phosphoprotein</keyword>
<evidence type="ECO:0000256" key="10">
    <source>
        <dbReference type="ARBA" id="ARBA00022840"/>
    </source>
</evidence>
<dbReference type="PANTHER" id="PTHR43547:SF10">
    <property type="entry name" value="SENSOR HISTIDINE KINASE DCUS"/>
    <property type="match status" value="1"/>
</dbReference>
<dbReference type="InterPro" id="IPR000014">
    <property type="entry name" value="PAS"/>
</dbReference>
<keyword evidence="4" id="KW-1003">Cell membrane</keyword>
<keyword evidence="18" id="KW-1185">Reference proteome</keyword>
<comment type="catalytic activity">
    <reaction evidence="1">
        <text>ATP + protein L-histidine = ADP + protein N-phospho-L-histidine.</text>
        <dbReference type="EC" id="2.7.13.3"/>
    </reaction>
</comment>
<keyword evidence="13 14" id="KW-0472">Membrane</keyword>
<dbReference type="SMART" id="SM00091">
    <property type="entry name" value="PAS"/>
    <property type="match status" value="1"/>
</dbReference>
<sequence length="570" mass="60716">MSGLGRRLCTQDYARSSNDGHACVHFVHGVERRKVATVRRPGWTWPGRWSLARQLLVLQAAIVGLLVSVGATIAYLDAERAADDAARQTVRAVARSIADAANIPDALAAPDPSRLLQPYAERVRRDTGVDFITIMSPAGIRYTHPNPARIGGRFVGNTAPALAGRTFTETYTGTLGPSVRAVTPVFGRDRRIVALVSVGITVRVISAELRQRLLYVVGVAGAVLAAGLGCSYLVSARLRRQTRGAAPGELREMFEYYQAILHAVREGLLLLDRAGRIVLCNDAARDLLGLTDASRGQPVAKLGLSDELIATFVSAKPRSDEIHISDTRVLVVNTSPVRSHDRAMGNVVTLRDHTELMGLTGELDTVRGFAESLRSQAHEAANRLHTVVSLVELGRPDDAVEFATAELATAQRLTDRVVGSATEPVLVALLLGKSAEAGERGVELVVTDDTAIEGVVEPRDLVTILGNLIDNAVDAALAGAGTRPPRVVVSARKDGGELVLQVADSGRGVDPSAVPEMFRRGWTTKTSGGPVGHGLGLALVGQAVRRHRGDIHVGHDGGAIFTVRLPLESR</sequence>
<dbReference type="GO" id="GO:0005524">
    <property type="term" value="F:ATP binding"/>
    <property type="evidence" value="ECO:0007669"/>
    <property type="project" value="UniProtKB-KW"/>
</dbReference>
<name>A0A5C4J948_9ACTN</name>
<dbReference type="SMART" id="SM00387">
    <property type="entry name" value="HATPase_c"/>
    <property type="match status" value="1"/>
</dbReference>
<dbReference type="InterPro" id="IPR033463">
    <property type="entry name" value="sCache_3"/>
</dbReference>
<evidence type="ECO:0000256" key="13">
    <source>
        <dbReference type="ARBA" id="ARBA00023136"/>
    </source>
</evidence>
<dbReference type="Pfam" id="PF17203">
    <property type="entry name" value="sCache_3_2"/>
    <property type="match status" value="1"/>
</dbReference>
<keyword evidence="6" id="KW-0808">Transferase</keyword>
<dbReference type="InterPro" id="IPR005467">
    <property type="entry name" value="His_kinase_dom"/>
</dbReference>
<feature type="transmembrane region" description="Helical" evidence="14">
    <location>
        <begin position="55"/>
        <end position="76"/>
    </location>
</feature>
<dbReference type="AlphaFoldDB" id="A0A5C4J948"/>
<dbReference type="EMBL" id="VCKW01000102">
    <property type="protein sequence ID" value="TMQ97200.1"/>
    <property type="molecule type" value="Genomic_DNA"/>
</dbReference>
<dbReference type="SUPFAM" id="SSF55874">
    <property type="entry name" value="ATPase domain of HSP90 chaperone/DNA topoisomerase II/histidine kinase"/>
    <property type="match status" value="1"/>
</dbReference>
<feature type="domain" description="PAS" evidence="16">
    <location>
        <begin position="253"/>
        <end position="291"/>
    </location>
</feature>
<evidence type="ECO:0000256" key="5">
    <source>
        <dbReference type="ARBA" id="ARBA00022553"/>
    </source>
</evidence>
<evidence type="ECO:0000313" key="18">
    <source>
        <dbReference type="Proteomes" id="UP000309174"/>
    </source>
</evidence>
<evidence type="ECO:0000259" key="16">
    <source>
        <dbReference type="PROSITE" id="PS50112"/>
    </source>
</evidence>
<dbReference type="Gene3D" id="3.30.565.10">
    <property type="entry name" value="Histidine kinase-like ATPase, C-terminal domain"/>
    <property type="match status" value="1"/>
</dbReference>
<evidence type="ECO:0000256" key="12">
    <source>
        <dbReference type="ARBA" id="ARBA00023012"/>
    </source>
</evidence>
<dbReference type="GO" id="GO:0000155">
    <property type="term" value="F:phosphorelay sensor kinase activity"/>
    <property type="evidence" value="ECO:0007669"/>
    <property type="project" value="TreeGrafter"/>
</dbReference>
<dbReference type="Pfam" id="PF02518">
    <property type="entry name" value="HATPase_c"/>
    <property type="match status" value="1"/>
</dbReference>
<keyword evidence="8" id="KW-0547">Nucleotide-binding</keyword>
<dbReference type="InterPro" id="IPR035965">
    <property type="entry name" value="PAS-like_dom_sf"/>
</dbReference>
<proteinExistence type="predicted"/>
<dbReference type="Gene3D" id="3.30.450.20">
    <property type="entry name" value="PAS domain"/>
    <property type="match status" value="2"/>
</dbReference>
<dbReference type="InterPro" id="IPR036890">
    <property type="entry name" value="HATPase_C_sf"/>
</dbReference>
<accession>A0A5C4J948</accession>
<protein>
    <recommendedName>
        <fullName evidence="3">histidine kinase</fullName>
        <ecNumber evidence="3">2.7.13.3</ecNumber>
    </recommendedName>
</protein>
<dbReference type="InterPro" id="IPR003594">
    <property type="entry name" value="HATPase_dom"/>
</dbReference>
<reference evidence="17 18" key="1">
    <citation type="submission" date="2019-05" db="EMBL/GenBank/DDBJ databases">
        <title>Draft genome sequence of Actinomadura sp. 14C53.</title>
        <authorList>
            <person name="Saricaoglu S."/>
            <person name="Isik K."/>
        </authorList>
    </citation>
    <scope>NUCLEOTIDE SEQUENCE [LARGE SCALE GENOMIC DNA]</scope>
    <source>
        <strain evidence="17 18">14C53</strain>
    </source>
</reference>
<evidence type="ECO:0000256" key="1">
    <source>
        <dbReference type="ARBA" id="ARBA00000085"/>
    </source>
</evidence>
<comment type="caution">
    <text evidence="17">The sequence shown here is derived from an EMBL/GenBank/DDBJ whole genome shotgun (WGS) entry which is preliminary data.</text>
</comment>
<dbReference type="EC" id="2.7.13.3" evidence="3"/>
<dbReference type="OrthoDB" id="9792686at2"/>
<evidence type="ECO:0000256" key="7">
    <source>
        <dbReference type="ARBA" id="ARBA00022692"/>
    </source>
</evidence>
<dbReference type="PROSITE" id="PS50112">
    <property type="entry name" value="PAS"/>
    <property type="match status" value="1"/>
</dbReference>
<feature type="transmembrane region" description="Helical" evidence="14">
    <location>
        <begin position="213"/>
        <end position="234"/>
    </location>
</feature>
<dbReference type="SUPFAM" id="SSF55785">
    <property type="entry name" value="PYP-like sensor domain (PAS domain)"/>
    <property type="match status" value="1"/>
</dbReference>
<comment type="subcellular location">
    <subcellularLocation>
        <location evidence="2">Cell membrane</location>
        <topology evidence="2">Multi-pass membrane protein</topology>
    </subcellularLocation>
</comment>
<dbReference type="PANTHER" id="PTHR43547">
    <property type="entry name" value="TWO-COMPONENT HISTIDINE KINASE"/>
    <property type="match status" value="1"/>
</dbReference>
<dbReference type="Proteomes" id="UP000309174">
    <property type="component" value="Unassembled WGS sequence"/>
</dbReference>
<evidence type="ECO:0000256" key="6">
    <source>
        <dbReference type="ARBA" id="ARBA00022679"/>
    </source>
</evidence>
<dbReference type="CDD" id="cd00130">
    <property type="entry name" value="PAS"/>
    <property type="match status" value="1"/>
</dbReference>